<proteinExistence type="inferred from homology"/>
<dbReference type="UniPathway" id="UPA00378"/>
<keyword evidence="9" id="KW-0326">Glycosidase</keyword>
<feature type="region of interest" description="Disordered" evidence="10">
    <location>
        <begin position="790"/>
        <end position="877"/>
    </location>
</feature>
<dbReference type="STRING" id="1093900.A0A507BE00"/>
<dbReference type="Gene3D" id="1.50.10.10">
    <property type="match status" value="3"/>
</dbReference>
<comment type="cofactor">
    <cofactor evidence="1 7">
        <name>Ca(2+)</name>
        <dbReference type="ChEBI" id="CHEBI:29108"/>
    </cofactor>
</comment>
<dbReference type="PRINTS" id="PR00747">
    <property type="entry name" value="GLYHDRLASE47"/>
</dbReference>
<gene>
    <name evidence="12" type="ORF">E0L32_002686</name>
</gene>
<feature type="region of interest" description="Disordered" evidence="10">
    <location>
        <begin position="496"/>
        <end position="518"/>
    </location>
</feature>
<dbReference type="GeneID" id="41970133"/>
<dbReference type="GO" id="GO:0016020">
    <property type="term" value="C:membrane"/>
    <property type="evidence" value="ECO:0007669"/>
    <property type="project" value="InterPro"/>
</dbReference>
<dbReference type="PANTHER" id="PTHR11742:SF103">
    <property type="entry name" value="ENDOPLASMIC RETICULUM MANNOSIDASE MNL2-RELATED"/>
    <property type="match status" value="1"/>
</dbReference>
<reference evidence="12 13" key="1">
    <citation type="submission" date="2019-06" db="EMBL/GenBank/DDBJ databases">
        <title>Draft genome sequence of the filamentous fungus Phialemoniopsis curvata isolated from diesel fuel.</title>
        <authorList>
            <person name="Varaljay V.A."/>
            <person name="Lyon W.J."/>
            <person name="Crouch A.L."/>
            <person name="Drake C.E."/>
            <person name="Hollomon J.M."/>
            <person name="Nadeau L.J."/>
            <person name="Nunn H.S."/>
            <person name="Stevenson B.S."/>
            <person name="Bojanowski C.L."/>
            <person name="Crookes-Goodson W.J."/>
        </authorList>
    </citation>
    <scope>NUCLEOTIDE SEQUENCE [LARGE SCALE GENOMIC DNA]</scope>
    <source>
        <strain evidence="12 13">D216</strain>
    </source>
</reference>
<dbReference type="PANTHER" id="PTHR11742">
    <property type="entry name" value="MANNOSYL-OLIGOSACCHARIDE ALPHA-1,2-MANNOSIDASE-RELATED"/>
    <property type="match status" value="1"/>
</dbReference>
<feature type="compositionally biased region" description="Low complexity" evidence="10">
    <location>
        <begin position="538"/>
        <end position="547"/>
    </location>
</feature>
<feature type="disulfide bond" evidence="8">
    <location>
        <begin position="682"/>
        <end position="711"/>
    </location>
</feature>
<dbReference type="InterPro" id="IPR012341">
    <property type="entry name" value="6hp_glycosidase-like_sf"/>
</dbReference>
<accession>A0A507BE00</accession>
<feature type="signal peptide" evidence="11">
    <location>
        <begin position="1"/>
        <end position="27"/>
    </location>
</feature>
<dbReference type="InParanoid" id="A0A507BE00"/>
<evidence type="ECO:0000256" key="3">
    <source>
        <dbReference type="ARBA" id="ARBA00007658"/>
    </source>
</evidence>
<comment type="pathway">
    <text evidence="2">Protein modification; protein glycosylation.</text>
</comment>
<feature type="active site" evidence="6">
    <location>
        <position position="606"/>
    </location>
</feature>
<feature type="binding site" evidence="7">
    <location>
        <position position="1068"/>
    </location>
    <ligand>
        <name>Ca(2+)</name>
        <dbReference type="ChEBI" id="CHEBI:29108"/>
    </ligand>
</feature>
<evidence type="ECO:0000256" key="6">
    <source>
        <dbReference type="PIRSR" id="PIRSR601382-1"/>
    </source>
</evidence>
<evidence type="ECO:0000256" key="4">
    <source>
        <dbReference type="ARBA" id="ARBA00022801"/>
    </source>
</evidence>
<dbReference type="Pfam" id="PF01532">
    <property type="entry name" value="Glyco_hydro_47"/>
    <property type="match status" value="1"/>
</dbReference>
<sequence>MFRFRRYRVFVICAAILLLLLLRMSQNAQWEDSAASIYKQYTHSGPKSRPENGVTRPENARPVEVEKQPPPVQDVPVKESEAFKPIEPVDLPELKSSKETNGRFGLPTPEQTAGVEVPLPTEPLVGDATLVPADASKPTVAPDIPDRPLPKIDELFPEKQEKPLHVQNPPGAYIQDSLSATSTIHWRKPREHFPVPEESIITLPTGSPKPIPRVQHQFTAESDDAREQREWRLSKIKQEAKVAWAAYREHAWLHDELMPVSGKFKDPFCGWAATLVDSLDTLWIMGLQEEFDEAYLALDQIDFTTSPFRSEIPVFETTIRYLGGLLGAYDVTGGINGKYPRLLAKAVELAEILMGVFDTPNRMPILYYNWKPTFTSQPHRASTMAGVAELGTLLMEFTRLAQLTGRNKYYDAVARITDALEEYQNRGLGIPGIFPQNLDISGCNRTATSLRDIDNSSQGAQYQFDFLDDKGGEGYKPYGSKDKKVSNAAPDLELDIRPGSQPGEPGTAAIRKIEPEKQIEKRGANVTLNDLELEDKPAAATPTAAAASMKQREGVETKPATVPSVQNTRAPPLAADGRSAEWDCVPQNITSGGYGSDSYSMGGSQDSAYEYFPKEYLLLGGLEEKYRTMHEKTVAGVKKYLLFRPMIRDTKRNLLFSAKVTSNGGTKPNDLTYDYEVTHLTCFLGGMFGLGGRIFNSPEDIEIGKRLTDGCVWAYEVMPTGVMPEYASILPCESTTGECEFNQTMWHEKLDPGSEWRDRQLDQYLVQVEEWQAKKDELLKIQQRKKLAENEAMWTMPKKTPPTPEPVERQGEETLYDSGSAGNSTNPQPEKEDASGGQSAASAPGVDSSASSSSPSSSTSKHEKRAAVPPSAEERKKIKENLEMLKEKEKKLEAELDLNNAVGTEHYSGHRGYMAGDTAGGAQDQTVMTDEALEALLPPEPMKPLTHAEYVSNRIKNERIPPGFTSLRDRRYILRPEAIESVWYMYRITGDAAWQDKGWDMWRAIMAACKTGTAHSAIDDVADLGGADGRPQATDSMESFWIAETLKYFYLLYSEPDVMSLDEWVFNTEAHPFKRPV</sequence>
<evidence type="ECO:0000256" key="9">
    <source>
        <dbReference type="RuleBase" id="RU361193"/>
    </source>
</evidence>
<name>A0A507BE00_9PEZI</name>
<feature type="active site" description="Proton donor" evidence="6">
    <location>
        <position position="316"/>
    </location>
</feature>
<dbReference type="GO" id="GO:0005975">
    <property type="term" value="P:carbohydrate metabolic process"/>
    <property type="evidence" value="ECO:0007669"/>
    <property type="project" value="InterPro"/>
</dbReference>
<evidence type="ECO:0000256" key="7">
    <source>
        <dbReference type="PIRSR" id="PIRSR601382-2"/>
    </source>
</evidence>
<dbReference type="Proteomes" id="UP000319257">
    <property type="component" value="Unassembled WGS sequence"/>
</dbReference>
<keyword evidence="11" id="KW-0732">Signal</keyword>
<evidence type="ECO:0000313" key="13">
    <source>
        <dbReference type="Proteomes" id="UP000319257"/>
    </source>
</evidence>
<evidence type="ECO:0000256" key="10">
    <source>
        <dbReference type="SAM" id="MobiDB-lite"/>
    </source>
</evidence>
<feature type="chain" id="PRO_5021480836" description="alpha-1,2-Mannosidase" evidence="11">
    <location>
        <begin position="28"/>
        <end position="1077"/>
    </location>
</feature>
<dbReference type="InterPro" id="IPR001382">
    <property type="entry name" value="Glyco_hydro_47"/>
</dbReference>
<keyword evidence="7" id="KW-0106">Calcium</keyword>
<comment type="similarity">
    <text evidence="3 9">Belongs to the glycosyl hydrolase 47 family.</text>
</comment>
<dbReference type="RefSeq" id="XP_030999888.1">
    <property type="nucleotide sequence ID" value="XM_031136902.1"/>
</dbReference>
<evidence type="ECO:0000256" key="8">
    <source>
        <dbReference type="PIRSR" id="PIRSR601382-3"/>
    </source>
</evidence>
<evidence type="ECO:0000256" key="11">
    <source>
        <dbReference type="SAM" id="SignalP"/>
    </source>
</evidence>
<feature type="region of interest" description="Disordered" evidence="10">
    <location>
        <begin position="95"/>
        <end position="116"/>
    </location>
</feature>
<keyword evidence="4 9" id="KW-0378">Hydrolase</keyword>
<keyword evidence="5 8" id="KW-1015">Disulfide bond</keyword>
<dbReference type="SUPFAM" id="SSF48225">
    <property type="entry name" value="Seven-hairpin glycosidases"/>
    <property type="match status" value="1"/>
</dbReference>
<evidence type="ECO:0000256" key="5">
    <source>
        <dbReference type="ARBA" id="ARBA00023157"/>
    </source>
</evidence>
<dbReference type="OrthoDB" id="8118055at2759"/>
<dbReference type="EMBL" id="SKBQ01000011">
    <property type="protein sequence ID" value="TPX18177.1"/>
    <property type="molecule type" value="Genomic_DNA"/>
</dbReference>
<feature type="active site" evidence="6">
    <location>
        <position position="977"/>
    </location>
</feature>
<dbReference type="InterPro" id="IPR036026">
    <property type="entry name" value="Seven-hairpin_glycosidases"/>
</dbReference>
<organism evidence="12 13">
    <name type="scientific">Thyridium curvatum</name>
    <dbReference type="NCBI Taxonomy" id="1093900"/>
    <lineage>
        <taxon>Eukaryota</taxon>
        <taxon>Fungi</taxon>
        <taxon>Dikarya</taxon>
        <taxon>Ascomycota</taxon>
        <taxon>Pezizomycotina</taxon>
        <taxon>Sordariomycetes</taxon>
        <taxon>Sordariomycetidae</taxon>
        <taxon>Thyridiales</taxon>
        <taxon>Thyridiaceae</taxon>
        <taxon>Thyridium</taxon>
    </lineage>
</organism>
<feature type="compositionally biased region" description="Low complexity" evidence="10">
    <location>
        <begin position="835"/>
        <end position="859"/>
    </location>
</feature>
<feature type="region of interest" description="Disordered" evidence="10">
    <location>
        <begin position="534"/>
        <end position="577"/>
    </location>
</feature>
<protein>
    <recommendedName>
        <fullName evidence="9">alpha-1,2-Mannosidase</fullName>
        <ecNumber evidence="9">3.2.1.-</ecNumber>
    </recommendedName>
</protein>
<dbReference type="GO" id="GO:0036503">
    <property type="term" value="P:ERAD pathway"/>
    <property type="evidence" value="ECO:0007669"/>
    <property type="project" value="UniProtKB-ARBA"/>
</dbReference>
<keyword evidence="7" id="KW-0479">Metal-binding</keyword>
<dbReference type="AlphaFoldDB" id="A0A507BE00"/>
<evidence type="ECO:0000256" key="1">
    <source>
        <dbReference type="ARBA" id="ARBA00001913"/>
    </source>
</evidence>
<feature type="active site" description="Proton donor" evidence="6">
    <location>
        <position position="725"/>
    </location>
</feature>
<dbReference type="GO" id="GO:0004571">
    <property type="term" value="F:mannosyl-oligosaccharide 1,2-alpha-mannosidase activity"/>
    <property type="evidence" value="ECO:0007669"/>
    <property type="project" value="InterPro"/>
</dbReference>
<comment type="caution">
    <text evidence="12">The sequence shown here is derived from an EMBL/GenBank/DDBJ whole genome shotgun (WGS) entry which is preliminary data.</text>
</comment>
<feature type="region of interest" description="Disordered" evidence="10">
    <location>
        <begin position="42"/>
        <end position="76"/>
    </location>
</feature>
<evidence type="ECO:0000313" key="12">
    <source>
        <dbReference type="EMBL" id="TPX18177.1"/>
    </source>
</evidence>
<dbReference type="EC" id="3.2.1.-" evidence="9"/>
<dbReference type="GO" id="GO:0005783">
    <property type="term" value="C:endoplasmic reticulum"/>
    <property type="evidence" value="ECO:0007669"/>
    <property type="project" value="TreeGrafter"/>
</dbReference>
<dbReference type="FunCoup" id="A0A507BE00">
    <property type="interactions" value="805"/>
</dbReference>
<keyword evidence="13" id="KW-1185">Reference proteome</keyword>
<feature type="compositionally biased region" description="Basic and acidic residues" evidence="10">
    <location>
        <begin position="58"/>
        <end position="67"/>
    </location>
</feature>
<dbReference type="GO" id="GO:0005509">
    <property type="term" value="F:calcium ion binding"/>
    <property type="evidence" value="ECO:0007669"/>
    <property type="project" value="InterPro"/>
</dbReference>
<dbReference type="InterPro" id="IPR050749">
    <property type="entry name" value="Glycosyl_Hydrolase_47"/>
</dbReference>
<evidence type="ECO:0000256" key="2">
    <source>
        <dbReference type="ARBA" id="ARBA00004922"/>
    </source>
</evidence>